<feature type="transmembrane region" description="Helical" evidence="1">
    <location>
        <begin position="271"/>
        <end position="290"/>
    </location>
</feature>
<dbReference type="InterPro" id="IPR050879">
    <property type="entry name" value="Acyltransferase_3"/>
</dbReference>
<dbReference type="PANTHER" id="PTHR23028:SF131">
    <property type="entry name" value="BLR2367 PROTEIN"/>
    <property type="match status" value="1"/>
</dbReference>
<dbReference type="EMBL" id="PPPD01000001">
    <property type="protein sequence ID" value="PNY82581.1"/>
    <property type="molecule type" value="Genomic_DNA"/>
</dbReference>
<keyword evidence="1" id="KW-0472">Membrane</keyword>
<feature type="transmembrane region" description="Helical" evidence="1">
    <location>
        <begin position="302"/>
        <end position="324"/>
    </location>
</feature>
<reference evidence="3 4" key="1">
    <citation type="submission" date="2018-01" db="EMBL/GenBank/DDBJ databases">
        <title>Deinococcus koreensis sp. nov., a radiation-resistant bacterium isolated from river water.</title>
        <authorList>
            <person name="Choi A."/>
        </authorList>
    </citation>
    <scope>NUCLEOTIDE SEQUENCE [LARGE SCALE GENOMIC DNA]</scope>
    <source>
        <strain evidence="3 4">SJW1-2</strain>
    </source>
</reference>
<keyword evidence="1" id="KW-1133">Transmembrane helix</keyword>
<proteinExistence type="predicted"/>
<keyword evidence="1" id="KW-0812">Transmembrane</keyword>
<protein>
    <recommendedName>
        <fullName evidence="2">Acyltransferase 3 domain-containing protein</fullName>
    </recommendedName>
</protein>
<feature type="transmembrane region" description="Helical" evidence="1">
    <location>
        <begin position="50"/>
        <end position="71"/>
    </location>
</feature>
<feature type="transmembrane region" description="Helical" evidence="1">
    <location>
        <begin position="151"/>
        <end position="175"/>
    </location>
</feature>
<feature type="domain" description="Acyltransferase 3" evidence="2">
    <location>
        <begin position="5"/>
        <end position="346"/>
    </location>
</feature>
<organism evidence="3 4">
    <name type="scientific">Deinococcus koreensis</name>
    <dbReference type="NCBI Taxonomy" id="2054903"/>
    <lineage>
        <taxon>Bacteria</taxon>
        <taxon>Thermotogati</taxon>
        <taxon>Deinococcota</taxon>
        <taxon>Deinococci</taxon>
        <taxon>Deinococcales</taxon>
        <taxon>Deinococcaceae</taxon>
        <taxon>Deinococcus</taxon>
    </lineage>
</organism>
<evidence type="ECO:0000259" key="2">
    <source>
        <dbReference type="Pfam" id="PF01757"/>
    </source>
</evidence>
<feature type="transmembrane region" description="Helical" evidence="1">
    <location>
        <begin position="330"/>
        <end position="352"/>
    </location>
</feature>
<dbReference type="GO" id="GO:0000271">
    <property type="term" value="P:polysaccharide biosynthetic process"/>
    <property type="evidence" value="ECO:0007669"/>
    <property type="project" value="TreeGrafter"/>
</dbReference>
<dbReference type="OrthoDB" id="9796461at2"/>
<evidence type="ECO:0000313" key="3">
    <source>
        <dbReference type="EMBL" id="PNY82581.1"/>
    </source>
</evidence>
<evidence type="ECO:0000313" key="4">
    <source>
        <dbReference type="Proteomes" id="UP000236379"/>
    </source>
</evidence>
<dbReference type="PANTHER" id="PTHR23028">
    <property type="entry name" value="ACETYLTRANSFERASE"/>
    <property type="match status" value="1"/>
</dbReference>
<dbReference type="GO" id="GO:0016747">
    <property type="term" value="F:acyltransferase activity, transferring groups other than amino-acyl groups"/>
    <property type="evidence" value="ECO:0007669"/>
    <property type="project" value="InterPro"/>
</dbReference>
<evidence type="ECO:0000256" key="1">
    <source>
        <dbReference type="SAM" id="Phobius"/>
    </source>
</evidence>
<accession>A0A2K3V1D0</accession>
<dbReference type="Pfam" id="PF01757">
    <property type="entry name" value="Acyl_transf_3"/>
    <property type="match status" value="1"/>
</dbReference>
<dbReference type="RefSeq" id="WP_103313013.1">
    <property type="nucleotide sequence ID" value="NZ_PPPD01000001.1"/>
</dbReference>
<keyword evidence="4" id="KW-1185">Reference proteome</keyword>
<dbReference type="Proteomes" id="UP000236379">
    <property type="component" value="Unassembled WGS sequence"/>
</dbReference>
<sequence>MRYRSLESLRGVAALIVVVHHHLLVFPVLFPTRTGLEGWPAWLTYTPLHLLWAGGESVLFFFLLSGFVLSLPSWRGEALDMVDFVVRRWWRVWVPFMVAVSLAALFAGRLGHEPVLGTSVWFENIWKEAHGSSFIQHVLMLGHMDEGLTQWAFLPVVWSLKWEMWMSLLLPVVLLLARQHTLLVLALCPLLLAAFHTLGGGDLAVTLLRYLAMFVLGAWLARKREPVAAWVGRWPTPVRGLALLGALLLIPVQWYGWQSDFSAQRRTLDDVLTLLGSATLIALALGWAGWRHWLERPPLLWLGRVSYSLYLYHTLVLTLVVRLGSERWPLPWLVLGSFLLTFPVAHLAHRWIEVPALARARRSTPPAAVQPA</sequence>
<feature type="transmembrane region" description="Helical" evidence="1">
    <location>
        <begin position="241"/>
        <end position="259"/>
    </location>
</feature>
<feature type="transmembrane region" description="Helical" evidence="1">
    <location>
        <begin position="12"/>
        <end position="30"/>
    </location>
</feature>
<feature type="transmembrane region" description="Helical" evidence="1">
    <location>
        <begin position="182"/>
        <end position="198"/>
    </location>
</feature>
<dbReference type="AlphaFoldDB" id="A0A2K3V1D0"/>
<dbReference type="InterPro" id="IPR002656">
    <property type="entry name" value="Acyl_transf_3_dom"/>
</dbReference>
<feature type="transmembrane region" description="Helical" evidence="1">
    <location>
        <begin position="92"/>
        <end position="111"/>
    </location>
</feature>
<comment type="caution">
    <text evidence="3">The sequence shown here is derived from an EMBL/GenBank/DDBJ whole genome shotgun (WGS) entry which is preliminary data.</text>
</comment>
<dbReference type="GO" id="GO:0016020">
    <property type="term" value="C:membrane"/>
    <property type="evidence" value="ECO:0007669"/>
    <property type="project" value="TreeGrafter"/>
</dbReference>
<name>A0A2K3V1D0_9DEIO</name>
<gene>
    <name evidence="3" type="ORF">CVO96_15580</name>
</gene>
<feature type="transmembrane region" description="Helical" evidence="1">
    <location>
        <begin position="204"/>
        <end position="221"/>
    </location>
</feature>